<evidence type="ECO:0000256" key="3">
    <source>
        <dbReference type="ARBA" id="ARBA00022692"/>
    </source>
</evidence>
<dbReference type="GO" id="GO:0006883">
    <property type="term" value="P:intracellular sodium ion homeostasis"/>
    <property type="evidence" value="ECO:0007669"/>
    <property type="project" value="TreeGrafter"/>
</dbReference>
<dbReference type="PRINTS" id="PR00119">
    <property type="entry name" value="CATATPASE"/>
</dbReference>
<dbReference type="InterPro" id="IPR050510">
    <property type="entry name" value="Cation_transp_ATPase_P-type"/>
</dbReference>
<dbReference type="PANTHER" id="PTHR43294:SF20">
    <property type="entry name" value="P-TYPE ATPASE"/>
    <property type="match status" value="1"/>
</dbReference>
<evidence type="ECO:0000259" key="10">
    <source>
        <dbReference type="SMART" id="SM00831"/>
    </source>
</evidence>
<keyword evidence="8 9" id="KW-0472">Membrane</keyword>
<dbReference type="InterPro" id="IPR044492">
    <property type="entry name" value="P_typ_ATPase_HD_dom"/>
</dbReference>
<dbReference type="Gene3D" id="3.40.50.1000">
    <property type="entry name" value="HAD superfamily/HAD-like"/>
    <property type="match status" value="1"/>
</dbReference>
<dbReference type="InterPro" id="IPR036412">
    <property type="entry name" value="HAD-like_sf"/>
</dbReference>
<protein>
    <submittedName>
        <fullName evidence="11">Cation-transporting P-type ATPase</fullName>
    </submittedName>
</protein>
<feature type="transmembrane region" description="Helical" evidence="9">
    <location>
        <begin position="353"/>
        <end position="370"/>
    </location>
</feature>
<dbReference type="PROSITE" id="PS00154">
    <property type="entry name" value="ATPASE_E1_E2"/>
    <property type="match status" value="1"/>
</dbReference>
<dbReference type="Pfam" id="PF00689">
    <property type="entry name" value="Cation_ATPase_C"/>
    <property type="match status" value="1"/>
</dbReference>
<dbReference type="Proteomes" id="UP000319148">
    <property type="component" value="Unassembled WGS sequence"/>
</dbReference>
<dbReference type="GO" id="GO:0005391">
    <property type="term" value="F:P-type sodium:potassium-exchanging transporter activity"/>
    <property type="evidence" value="ECO:0007669"/>
    <property type="project" value="TreeGrafter"/>
</dbReference>
<dbReference type="InterPro" id="IPR023214">
    <property type="entry name" value="HAD_sf"/>
</dbReference>
<keyword evidence="6" id="KW-1278">Translocase</keyword>
<keyword evidence="12" id="KW-1185">Reference proteome</keyword>
<dbReference type="GO" id="GO:0030007">
    <property type="term" value="P:intracellular potassium ion homeostasis"/>
    <property type="evidence" value="ECO:0007669"/>
    <property type="project" value="TreeGrafter"/>
</dbReference>
<dbReference type="SUPFAM" id="SSF81653">
    <property type="entry name" value="Calcium ATPase, transduction domain A"/>
    <property type="match status" value="1"/>
</dbReference>
<feature type="transmembrane region" description="Helical" evidence="9">
    <location>
        <begin position="376"/>
        <end position="403"/>
    </location>
</feature>
<dbReference type="Pfam" id="PF13246">
    <property type="entry name" value="Cation_ATPase"/>
    <property type="match status" value="1"/>
</dbReference>
<gene>
    <name evidence="11" type="ORF">FIV46_05820</name>
</gene>
<evidence type="ECO:0000256" key="5">
    <source>
        <dbReference type="ARBA" id="ARBA00022840"/>
    </source>
</evidence>
<organism evidence="11 12">
    <name type="scientific">Emcibacter nanhaiensis</name>
    <dbReference type="NCBI Taxonomy" id="1505037"/>
    <lineage>
        <taxon>Bacteria</taxon>
        <taxon>Pseudomonadati</taxon>
        <taxon>Pseudomonadota</taxon>
        <taxon>Alphaproteobacteria</taxon>
        <taxon>Emcibacterales</taxon>
        <taxon>Emcibacteraceae</taxon>
        <taxon>Emcibacter</taxon>
    </lineage>
</organism>
<dbReference type="InterPro" id="IPR023299">
    <property type="entry name" value="ATPase_P-typ_cyto_dom_N"/>
</dbReference>
<feature type="transmembrane region" description="Helical" evidence="9">
    <location>
        <begin position="844"/>
        <end position="863"/>
    </location>
</feature>
<sequence>MADAESKKLNARGALVWRKMSLEKMQAIAEAYPPKEEIDLEGPADLFTTLPEDGIVMSRVSNDSRILPRQVLFYRDYIKRTFSQLISTQDFATSRPMELITPSADAPPTPSWHCISEQEVLAFLQTDEGGLSGQQVAVLRAKWGANRLPEGKEKKLWQIVLNQFLNPLIYLLLIAAVLAWLIGERVDSYFIFGVLAFNAVVGTFQEWRAEKSARALQKFMRTMVQVHRDGHWQAVDSTELVPGDIVKLEAGQKIAADLRILEGRELTANESLLTGESTPVHKKVARDLPADLVLADRENMLHAGSELEAGSGMAVVVSTGMQTALGNIAEALSTEDVSRPPLILRMERFSNRLMLFTVVLMAVLSIYLYLQGHSAVSIFMLVVALAVAAVPEGLPVAVTVALAAGMHRMARKNVIVRQMPAAEGLGACSMIFSDKTGTMTQNKLVVQAVRLADGEQFTLGEKPLSPRARIALWRAGAVAALCNETSDDGDELAGDSVDIAFIHFARTVGVRQKKLLHHFASLSLIPFDARRRYAASFHKFHDRTLAAVKGAPEALAPLCRGDTSGWLAEAERMAADGYRVLALAGGEVQYTDETFLRDLEFIGLVGLIDPVRPEVPAAVARCKEAGVKVCMITGDHPATALAICREIGLASDISEVVTGREIAALAENPEALRAKVREARVFARVEPLQKRQIIQAAMAEGHFVAVTGDGVNDAPALKDANIGVAMGKGGTDMARNAADLIITDDNFASIVDGIEEGRVAYSNVRKLIYLLITTGLGEIVLVLLSLAMGLPLPLTAIQLLWLNLVSNGIQDVALAIEKGEPGLMSRPPRPASEGIFNRRMIRQITVHGLYIGAAACGVFWFSLTHLGLTEFDARNLTLLVMIMFENAHVFNARSETRSVFRIPFSANWWVIGAVFATQALHTTAMHIPLAQQILDIGPVSPATWFELLGMALGLILLNEIFKLIYRRE</sequence>
<dbReference type="InterPro" id="IPR001757">
    <property type="entry name" value="P_typ_ATPase"/>
</dbReference>
<dbReference type="Gene3D" id="2.70.150.10">
    <property type="entry name" value="Calcium-transporting ATPase, cytoplasmic transduction domain A"/>
    <property type="match status" value="1"/>
</dbReference>
<dbReference type="Gene3D" id="3.40.1110.10">
    <property type="entry name" value="Calcium-transporting ATPase, cytoplasmic domain N"/>
    <property type="match status" value="1"/>
</dbReference>
<keyword evidence="7 9" id="KW-1133">Transmembrane helix</keyword>
<dbReference type="PANTHER" id="PTHR43294">
    <property type="entry name" value="SODIUM/POTASSIUM-TRANSPORTING ATPASE SUBUNIT ALPHA"/>
    <property type="match status" value="1"/>
</dbReference>
<dbReference type="GO" id="GO:0016887">
    <property type="term" value="F:ATP hydrolysis activity"/>
    <property type="evidence" value="ECO:0007669"/>
    <property type="project" value="InterPro"/>
</dbReference>
<comment type="caution">
    <text evidence="11">The sequence shown here is derived from an EMBL/GenBank/DDBJ whole genome shotgun (WGS) entry which is preliminary data.</text>
</comment>
<feature type="transmembrane region" description="Helical" evidence="9">
    <location>
        <begin position="189"/>
        <end position="207"/>
    </location>
</feature>
<dbReference type="InterPro" id="IPR006068">
    <property type="entry name" value="ATPase_P-typ_cation-transptr_C"/>
</dbReference>
<dbReference type="InterPro" id="IPR018303">
    <property type="entry name" value="ATPase_P-typ_P_site"/>
</dbReference>
<comment type="similarity">
    <text evidence="2">Belongs to the cation transport ATPase (P-type) (TC 3.A.3) family. Type IIA subfamily.</text>
</comment>
<dbReference type="NCBIfam" id="TIGR01494">
    <property type="entry name" value="ATPase_P-type"/>
    <property type="match status" value="3"/>
</dbReference>
<keyword evidence="5" id="KW-0067">ATP-binding</keyword>
<dbReference type="RefSeq" id="WP_139939359.1">
    <property type="nucleotide sequence ID" value="NZ_JBHSYP010000003.1"/>
</dbReference>
<evidence type="ECO:0000256" key="2">
    <source>
        <dbReference type="ARBA" id="ARBA00005675"/>
    </source>
</evidence>
<accession>A0A501PN54</accession>
<dbReference type="SFLD" id="SFLDS00003">
    <property type="entry name" value="Haloacid_Dehalogenase"/>
    <property type="match status" value="1"/>
</dbReference>
<dbReference type="SFLD" id="SFLDF00027">
    <property type="entry name" value="p-type_atpase"/>
    <property type="match status" value="1"/>
</dbReference>
<feature type="transmembrane region" description="Helical" evidence="9">
    <location>
        <begin position="947"/>
        <end position="965"/>
    </location>
</feature>
<dbReference type="GO" id="GO:1902600">
    <property type="term" value="P:proton transmembrane transport"/>
    <property type="evidence" value="ECO:0007669"/>
    <property type="project" value="TreeGrafter"/>
</dbReference>
<dbReference type="InterPro" id="IPR059000">
    <property type="entry name" value="ATPase_P-type_domA"/>
</dbReference>
<dbReference type="SUPFAM" id="SSF81665">
    <property type="entry name" value="Calcium ATPase, transmembrane domain M"/>
    <property type="match status" value="1"/>
</dbReference>
<dbReference type="InterPro" id="IPR008250">
    <property type="entry name" value="ATPase_P-typ_transduc_dom_A_sf"/>
</dbReference>
<dbReference type="GO" id="GO:0005524">
    <property type="term" value="F:ATP binding"/>
    <property type="evidence" value="ECO:0007669"/>
    <property type="project" value="UniProtKB-KW"/>
</dbReference>
<feature type="transmembrane region" description="Helical" evidence="9">
    <location>
        <begin position="796"/>
        <end position="816"/>
    </location>
</feature>
<dbReference type="PRINTS" id="PR00120">
    <property type="entry name" value="HATPASE"/>
</dbReference>
<feature type="transmembrane region" description="Helical" evidence="9">
    <location>
        <begin position="875"/>
        <end position="894"/>
    </location>
</feature>
<dbReference type="Pfam" id="PF00690">
    <property type="entry name" value="Cation_ATPase_N"/>
    <property type="match status" value="1"/>
</dbReference>
<dbReference type="GO" id="GO:0005886">
    <property type="term" value="C:plasma membrane"/>
    <property type="evidence" value="ECO:0007669"/>
    <property type="project" value="TreeGrafter"/>
</dbReference>
<dbReference type="GO" id="GO:1990573">
    <property type="term" value="P:potassium ion import across plasma membrane"/>
    <property type="evidence" value="ECO:0007669"/>
    <property type="project" value="TreeGrafter"/>
</dbReference>
<evidence type="ECO:0000256" key="7">
    <source>
        <dbReference type="ARBA" id="ARBA00022989"/>
    </source>
</evidence>
<evidence type="ECO:0000256" key="4">
    <source>
        <dbReference type="ARBA" id="ARBA00022741"/>
    </source>
</evidence>
<evidence type="ECO:0000256" key="8">
    <source>
        <dbReference type="ARBA" id="ARBA00023136"/>
    </source>
</evidence>
<evidence type="ECO:0000256" key="1">
    <source>
        <dbReference type="ARBA" id="ARBA00004141"/>
    </source>
</evidence>
<dbReference type="Gene3D" id="1.20.1110.10">
    <property type="entry name" value="Calcium-transporting ATPase, transmembrane domain"/>
    <property type="match status" value="1"/>
</dbReference>
<comment type="subcellular location">
    <subcellularLocation>
        <location evidence="1">Membrane</location>
        <topology evidence="1">Multi-pass membrane protein</topology>
    </subcellularLocation>
</comment>
<dbReference type="SMART" id="SM00831">
    <property type="entry name" value="Cation_ATPase_N"/>
    <property type="match status" value="1"/>
</dbReference>
<keyword evidence="3 9" id="KW-0812">Transmembrane</keyword>
<dbReference type="OrthoDB" id="391538at2"/>
<proteinExistence type="inferred from homology"/>
<dbReference type="SUPFAM" id="SSF56784">
    <property type="entry name" value="HAD-like"/>
    <property type="match status" value="1"/>
</dbReference>
<feature type="transmembrane region" description="Helical" evidence="9">
    <location>
        <begin position="906"/>
        <end position="927"/>
    </location>
</feature>
<reference evidence="12" key="1">
    <citation type="submission" date="2019-06" db="EMBL/GenBank/DDBJ databases">
        <title>The complete genome of Emcibacter congregatus ZYLT.</title>
        <authorList>
            <person name="Zhao Z."/>
        </authorList>
    </citation>
    <scope>NUCLEOTIDE SEQUENCE [LARGE SCALE GENOMIC DNA]</scope>
    <source>
        <strain evidence="12">MCCC 1A06723</strain>
    </source>
</reference>
<evidence type="ECO:0000256" key="6">
    <source>
        <dbReference type="ARBA" id="ARBA00022967"/>
    </source>
</evidence>
<evidence type="ECO:0000256" key="9">
    <source>
        <dbReference type="SAM" id="Phobius"/>
    </source>
</evidence>
<dbReference type="InterPro" id="IPR023298">
    <property type="entry name" value="ATPase_P-typ_TM_dom_sf"/>
</dbReference>
<dbReference type="InterPro" id="IPR004014">
    <property type="entry name" value="ATPase_P-typ_cation-transptr_N"/>
</dbReference>
<dbReference type="EMBL" id="VFIY01000005">
    <property type="protein sequence ID" value="TPD61725.1"/>
    <property type="molecule type" value="Genomic_DNA"/>
</dbReference>
<feature type="transmembrane region" description="Helical" evidence="9">
    <location>
        <begin position="164"/>
        <end position="183"/>
    </location>
</feature>
<name>A0A501PN54_9PROT</name>
<dbReference type="GO" id="GO:0036376">
    <property type="term" value="P:sodium ion export across plasma membrane"/>
    <property type="evidence" value="ECO:0007669"/>
    <property type="project" value="TreeGrafter"/>
</dbReference>
<keyword evidence="4" id="KW-0547">Nucleotide-binding</keyword>
<dbReference type="SUPFAM" id="SSF81660">
    <property type="entry name" value="Metal cation-transporting ATPase, ATP-binding domain N"/>
    <property type="match status" value="1"/>
</dbReference>
<evidence type="ECO:0000313" key="11">
    <source>
        <dbReference type="EMBL" id="TPD61725.1"/>
    </source>
</evidence>
<dbReference type="SFLD" id="SFLDG00002">
    <property type="entry name" value="C1.7:_P-type_atpase_like"/>
    <property type="match status" value="1"/>
</dbReference>
<feature type="transmembrane region" description="Helical" evidence="9">
    <location>
        <begin position="767"/>
        <end position="790"/>
    </location>
</feature>
<feature type="domain" description="Cation-transporting P-type ATPase N-terminal" evidence="10">
    <location>
        <begin position="111"/>
        <end position="184"/>
    </location>
</feature>
<dbReference type="AlphaFoldDB" id="A0A501PN54"/>
<dbReference type="Pfam" id="PF00122">
    <property type="entry name" value="E1-E2_ATPase"/>
    <property type="match status" value="1"/>
</dbReference>
<evidence type="ECO:0000313" key="12">
    <source>
        <dbReference type="Proteomes" id="UP000319148"/>
    </source>
</evidence>